<comment type="caution">
    <text evidence="2">The sequence shown here is derived from an EMBL/GenBank/DDBJ whole genome shotgun (WGS) entry which is preliminary data.</text>
</comment>
<accession>A0A4Q1HDY0</accession>
<evidence type="ECO:0000256" key="1">
    <source>
        <dbReference type="SAM" id="SignalP"/>
    </source>
</evidence>
<dbReference type="RefSeq" id="WP_129153284.1">
    <property type="nucleotide sequence ID" value="NZ_PYAL01000008.1"/>
</dbReference>
<proteinExistence type="predicted"/>
<dbReference type="InterPro" id="IPR021488">
    <property type="entry name" value="DUF3142"/>
</dbReference>
<name>A0A4Q1HDY0_9BURK</name>
<feature type="signal peptide" evidence="1">
    <location>
        <begin position="1"/>
        <end position="23"/>
    </location>
</feature>
<dbReference type="Pfam" id="PF11340">
    <property type="entry name" value="DUF3142"/>
    <property type="match status" value="1"/>
</dbReference>
<gene>
    <name evidence="2" type="ORF">C7R54_24120</name>
</gene>
<keyword evidence="3" id="KW-1185">Reference proteome</keyword>
<dbReference type="EMBL" id="PYAL01000008">
    <property type="protein sequence ID" value="RXN84473.1"/>
    <property type="molecule type" value="Genomic_DNA"/>
</dbReference>
<reference evidence="2 3" key="1">
    <citation type="journal article" date="2017" name="Int. J. Syst. Evol. Microbiol.">
        <title>Achromobacter aloeverae sp. nov., isolated from the root of Aloe vera (L.) Burm.f.</title>
        <authorList>
            <person name="Kuncharoen N."/>
            <person name="Muramatsu Y."/>
            <person name="Shibata C."/>
            <person name="Kamakura Y."/>
            <person name="Nakagawa Y."/>
            <person name="Tanasupawat S."/>
        </authorList>
    </citation>
    <scope>NUCLEOTIDE SEQUENCE [LARGE SCALE GENOMIC DNA]</scope>
    <source>
        <strain evidence="2 3">AVA-1</strain>
    </source>
</reference>
<dbReference type="PROSITE" id="PS51257">
    <property type="entry name" value="PROKAR_LIPOPROTEIN"/>
    <property type="match status" value="1"/>
</dbReference>
<keyword evidence="1" id="KW-0732">Signal</keyword>
<organism evidence="2 3">
    <name type="scientific">Achromobacter aloeverae</name>
    <dbReference type="NCBI Taxonomy" id="1750518"/>
    <lineage>
        <taxon>Bacteria</taxon>
        <taxon>Pseudomonadati</taxon>
        <taxon>Pseudomonadota</taxon>
        <taxon>Betaproteobacteria</taxon>
        <taxon>Burkholderiales</taxon>
        <taxon>Alcaligenaceae</taxon>
        <taxon>Achromobacter</taxon>
    </lineage>
</organism>
<evidence type="ECO:0000313" key="2">
    <source>
        <dbReference type="EMBL" id="RXN84473.1"/>
    </source>
</evidence>
<sequence>MPRPYPLCALPLCALLLLALSLAACRREATPLPNDAYVWQRAWTPSLVRALGASDDIVSTWHVLGAEMDATGRWTDSAPDYAALAALRRPVVLVLRLDGRADRLEADAIRRRLHERLKAWRAAGVHVGSVEIDYDCATSRLHDYAALLGRLRATLDLPLAITALPTWLQSPDLDTLLAVPDSSILQVHAVLDPALGLFNPSRAAAWADDYARRTRRPWRVALPSYGTRVAWDDAGRIIAVESERPSLAPTPRDAELVAQPGILADFRARLQERPPAGLAGLVWFRLPTDQDQRAWSLATWRAVLTGQPLRPELALILAGTGSTRDLLLVNRGNSDAALPGTIRIAGDCAAADGINGYALERDSDGLYLRSLREGLLRPHLQRNIGWLRCNDAHPRLTFQP</sequence>
<evidence type="ECO:0000313" key="3">
    <source>
        <dbReference type="Proteomes" id="UP000290849"/>
    </source>
</evidence>
<dbReference type="AlphaFoldDB" id="A0A4Q1HDY0"/>
<feature type="chain" id="PRO_5020749145" evidence="1">
    <location>
        <begin position="24"/>
        <end position="400"/>
    </location>
</feature>
<dbReference type="Proteomes" id="UP000290849">
    <property type="component" value="Unassembled WGS sequence"/>
</dbReference>
<protein>
    <submittedName>
        <fullName evidence="2">DUF3142 domain-containing protein</fullName>
    </submittedName>
</protein>
<dbReference type="OrthoDB" id="187794at2"/>